<dbReference type="Proteomes" id="UP000314294">
    <property type="component" value="Unassembled WGS sequence"/>
</dbReference>
<name>A0A4Z2FZE1_9TELE</name>
<proteinExistence type="predicted"/>
<feature type="region of interest" description="Disordered" evidence="1">
    <location>
        <begin position="1"/>
        <end position="82"/>
    </location>
</feature>
<comment type="caution">
    <text evidence="2">The sequence shown here is derived from an EMBL/GenBank/DDBJ whole genome shotgun (WGS) entry which is preliminary data.</text>
</comment>
<dbReference type="AlphaFoldDB" id="A0A4Z2FZE1"/>
<evidence type="ECO:0000256" key="1">
    <source>
        <dbReference type="SAM" id="MobiDB-lite"/>
    </source>
</evidence>
<protein>
    <submittedName>
        <fullName evidence="2">Uncharacterized protein</fullName>
    </submittedName>
</protein>
<evidence type="ECO:0000313" key="2">
    <source>
        <dbReference type="EMBL" id="TNN46686.1"/>
    </source>
</evidence>
<keyword evidence="3" id="KW-1185">Reference proteome</keyword>
<organism evidence="2 3">
    <name type="scientific">Liparis tanakae</name>
    <name type="common">Tanaka's snailfish</name>
    <dbReference type="NCBI Taxonomy" id="230148"/>
    <lineage>
        <taxon>Eukaryota</taxon>
        <taxon>Metazoa</taxon>
        <taxon>Chordata</taxon>
        <taxon>Craniata</taxon>
        <taxon>Vertebrata</taxon>
        <taxon>Euteleostomi</taxon>
        <taxon>Actinopterygii</taxon>
        <taxon>Neopterygii</taxon>
        <taxon>Teleostei</taxon>
        <taxon>Neoteleostei</taxon>
        <taxon>Acanthomorphata</taxon>
        <taxon>Eupercaria</taxon>
        <taxon>Perciformes</taxon>
        <taxon>Cottioidei</taxon>
        <taxon>Cottales</taxon>
        <taxon>Liparidae</taxon>
        <taxon>Liparis</taxon>
    </lineage>
</organism>
<gene>
    <name evidence="2" type="ORF">EYF80_043094</name>
</gene>
<feature type="compositionally biased region" description="Low complexity" evidence="1">
    <location>
        <begin position="7"/>
        <end position="29"/>
    </location>
</feature>
<accession>A0A4Z2FZE1</accession>
<dbReference type="EMBL" id="SRLO01000778">
    <property type="protein sequence ID" value="TNN46686.1"/>
    <property type="molecule type" value="Genomic_DNA"/>
</dbReference>
<sequence length="82" mass="7653">MGGKPLGPGTPKGSNSGMSGESELELETGSAERPRFVTLGGGPEGGGGATEEVGAAPGSDMAAAGRSGPGGGGGKTHGEELT</sequence>
<reference evidence="2 3" key="1">
    <citation type="submission" date="2019-03" db="EMBL/GenBank/DDBJ databases">
        <title>First draft genome of Liparis tanakae, snailfish: a comprehensive survey of snailfish specific genes.</title>
        <authorList>
            <person name="Kim W."/>
            <person name="Song I."/>
            <person name="Jeong J.-H."/>
            <person name="Kim D."/>
            <person name="Kim S."/>
            <person name="Ryu S."/>
            <person name="Song J.Y."/>
            <person name="Lee S.K."/>
        </authorList>
    </citation>
    <scope>NUCLEOTIDE SEQUENCE [LARGE SCALE GENOMIC DNA]</scope>
    <source>
        <tissue evidence="2">Muscle</tissue>
    </source>
</reference>
<evidence type="ECO:0000313" key="3">
    <source>
        <dbReference type="Proteomes" id="UP000314294"/>
    </source>
</evidence>
<feature type="compositionally biased region" description="Gly residues" evidence="1">
    <location>
        <begin position="39"/>
        <end position="49"/>
    </location>
</feature>